<dbReference type="InterPro" id="IPR029056">
    <property type="entry name" value="Ribokinase-like"/>
</dbReference>
<evidence type="ECO:0000256" key="7">
    <source>
        <dbReference type="ARBA" id="ARBA00022840"/>
    </source>
</evidence>
<dbReference type="InterPro" id="IPR004443">
    <property type="entry name" value="YjeF_N_dom"/>
</dbReference>
<comment type="cofactor">
    <cofactor evidence="17">
        <name>Mg(2+)</name>
        <dbReference type="ChEBI" id="CHEBI:18420"/>
    </cofactor>
</comment>
<evidence type="ECO:0000256" key="9">
    <source>
        <dbReference type="ARBA" id="ARBA00022958"/>
    </source>
</evidence>
<dbReference type="NCBIfam" id="TIGR00197">
    <property type="entry name" value="yjeF_nterm"/>
    <property type="match status" value="1"/>
</dbReference>
<dbReference type="Pfam" id="PF03853">
    <property type="entry name" value="YjeF_N"/>
    <property type="match status" value="1"/>
</dbReference>
<comment type="function">
    <text evidence="17">Catalyzes the dehydration of the S-form of NAD(P)HX at the expense of ADP, which is converted to AMP. Together with NAD(P)HX epimerase, which catalyzes the epimerization of the S- and R-forms, the enzyme allows the repair of both epimers of NAD(P)HX, a damaged form of NAD(P)H that is a result of enzymatic or heat-dependent hydration.</text>
</comment>
<keyword evidence="6 17" id="KW-0547">Nucleotide-binding</keyword>
<evidence type="ECO:0000256" key="2">
    <source>
        <dbReference type="ARBA" id="ARBA00000909"/>
    </source>
</evidence>
<dbReference type="CDD" id="cd01171">
    <property type="entry name" value="YXKO-related"/>
    <property type="match status" value="1"/>
</dbReference>
<organism evidence="22 23">
    <name type="scientific">Pelagovum pacificum</name>
    <dbReference type="NCBI Taxonomy" id="2588711"/>
    <lineage>
        <taxon>Bacteria</taxon>
        <taxon>Pseudomonadati</taxon>
        <taxon>Pseudomonadota</taxon>
        <taxon>Alphaproteobacteria</taxon>
        <taxon>Rhodobacterales</taxon>
        <taxon>Paracoccaceae</taxon>
        <taxon>Pelagovum</taxon>
    </lineage>
</organism>
<feature type="binding site" evidence="18">
    <location>
        <position position="163"/>
    </location>
    <ligand>
        <name>(6S)-NADPHX</name>
        <dbReference type="ChEBI" id="CHEBI:64076"/>
    </ligand>
</feature>
<evidence type="ECO:0000256" key="12">
    <source>
        <dbReference type="ARBA" id="ARBA00023239"/>
    </source>
</evidence>
<evidence type="ECO:0000256" key="17">
    <source>
        <dbReference type="HAMAP-Rule" id="MF_01965"/>
    </source>
</evidence>
<proteinExistence type="inferred from homology"/>
<dbReference type="OrthoDB" id="9806925at2"/>
<evidence type="ECO:0000256" key="8">
    <source>
        <dbReference type="ARBA" id="ARBA00022857"/>
    </source>
</evidence>
<dbReference type="Gene3D" id="3.40.50.10260">
    <property type="entry name" value="YjeF N-terminal domain"/>
    <property type="match status" value="1"/>
</dbReference>
<dbReference type="AlphaFoldDB" id="A0A5C5GCQ8"/>
<evidence type="ECO:0000256" key="14">
    <source>
        <dbReference type="ARBA" id="ARBA00025153"/>
    </source>
</evidence>
<keyword evidence="7 17" id="KW-0067">ATP-binding</keyword>
<comment type="catalytic activity">
    <reaction evidence="1 18 19">
        <text>(6R)-NADHX = (6S)-NADHX</text>
        <dbReference type="Rhea" id="RHEA:32215"/>
        <dbReference type="ChEBI" id="CHEBI:64074"/>
        <dbReference type="ChEBI" id="CHEBI:64075"/>
        <dbReference type="EC" id="5.1.99.6"/>
    </reaction>
</comment>
<gene>
    <name evidence="17" type="primary">nnrD</name>
    <name evidence="18" type="synonym">nnrE</name>
    <name evidence="22" type="ORF">FHY64_04695</name>
</gene>
<evidence type="ECO:0000256" key="3">
    <source>
        <dbReference type="ARBA" id="ARBA00006001"/>
    </source>
</evidence>
<keyword evidence="23" id="KW-1185">Reference proteome</keyword>
<dbReference type="GO" id="GO:0052855">
    <property type="term" value="F:ADP-dependent NAD(P)H-hydrate dehydratase activity"/>
    <property type="evidence" value="ECO:0007669"/>
    <property type="project" value="UniProtKB-UniRule"/>
</dbReference>
<evidence type="ECO:0000256" key="16">
    <source>
        <dbReference type="ARBA" id="ARBA00049209"/>
    </source>
</evidence>
<protein>
    <recommendedName>
        <fullName evidence="19">Bifunctional NAD(P)H-hydrate repair enzyme</fullName>
    </recommendedName>
    <alternativeName>
        <fullName evidence="19">Nicotinamide nucleotide repair protein</fullName>
    </alternativeName>
    <domain>
        <recommendedName>
            <fullName evidence="19">ADP-dependent (S)-NAD(P)H-hydrate dehydratase</fullName>
            <ecNumber evidence="19">4.2.1.136</ecNumber>
        </recommendedName>
        <alternativeName>
            <fullName evidence="19">ADP-dependent NAD(P)HX dehydratase</fullName>
        </alternativeName>
    </domain>
    <domain>
        <recommendedName>
            <fullName evidence="19">NAD(P)H-hydrate epimerase</fullName>
            <ecNumber evidence="19">5.1.99.6</ecNumber>
        </recommendedName>
    </domain>
</protein>
<comment type="function">
    <text evidence="14 19">Bifunctional enzyme that catalyzes the epimerization of the S- and R-forms of NAD(P)HX and the dehydration of the S-form of NAD(P)HX at the expense of ADP, which is converted to AMP. This allows the repair of both epimers of NAD(P)HX, a damaged form of NAD(P)H that is a result of enzymatic or heat-dependent hydration.</text>
</comment>
<dbReference type="EC" id="4.2.1.136" evidence="19"/>
<evidence type="ECO:0000256" key="4">
    <source>
        <dbReference type="ARBA" id="ARBA00009524"/>
    </source>
</evidence>
<evidence type="ECO:0000313" key="22">
    <source>
        <dbReference type="EMBL" id="TNY32585.1"/>
    </source>
</evidence>
<comment type="subunit">
    <text evidence="17">Homotetramer.</text>
</comment>
<feature type="domain" description="YjeF C-terminal" evidence="20">
    <location>
        <begin position="243"/>
        <end position="519"/>
    </location>
</feature>
<keyword evidence="12 17" id="KW-0456">Lyase</keyword>
<reference evidence="22 23" key="1">
    <citation type="submission" date="2019-06" db="EMBL/GenBank/DDBJ databases">
        <title>Genome of new Rhodobacteraceae sp. SM1903.</title>
        <authorList>
            <person name="Ren X."/>
        </authorList>
    </citation>
    <scope>NUCLEOTIDE SEQUENCE [LARGE SCALE GENOMIC DNA]</scope>
    <source>
        <strain evidence="22 23">SM1903</strain>
    </source>
</reference>
<keyword evidence="10 17" id="KW-0520">NAD</keyword>
<comment type="caution">
    <text evidence="18">Lacks conserved residue(s) required for the propagation of feature annotation.</text>
</comment>
<keyword evidence="5 18" id="KW-0479">Metal-binding</keyword>
<dbReference type="InterPro" id="IPR036652">
    <property type="entry name" value="YjeF_N_dom_sf"/>
</dbReference>
<comment type="similarity">
    <text evidence="4 19">In the C-terminal section; belongs to the NnrD/CARKD family.</text>
</comment>
<keyword evidence="9 18" id="KW-0630">Potassium</keyword>
<dbReference type="GO" id="GO:0046496">
    <property type="term" value="P:nicotinamide nucleotide metabolic process"/>
    <property type="evidence" value="ECO:0007669"/>
    <property type="project" value="UniProtKB-UniRule"/>
</dbReference>
<dbReference type="PANTHER" id="PTHR12592">
    <property type="entry name" value="ATP-DEPENDENT (S)-NAD(P)H-HYDRATE DEHYDRATASE FAMILY MEMBER"/>
    <property type="match status" value="1"/>
</dbReference>
<evidence type="ECO:0000259" key="20">
    <source>
        <dbReference type="PROSITE" id="PS51383"/>
    </source>
</evidence>
<dbReference type="InterPro" id="IPR017953">
    <property type="entry name" value="Carbohydrate_kinase_pred_CS"/>
</dbReference>
<dbReference type="InterPro" id="IPR000631">
    <property type="entry name" value="CARKD"/>
</dbReference>
<sequence length="521" mass="53401">MPELLTAAQMRAREETAMKNGAVTGAALMERAGRGAVEATVRTWPDLAGGGHHAVVLCGPGNNGGDGYVVARRLADLGWTVEVFGMGDPQKASPDARLMRQLWEACGPVGQLSDAGHGTRPDLLVDALFGTGLGRAIPAETVTAVAAVKARSGARACRVVALDCVSGLDCDSGRMLLPDGAAPDAMAADLTVTFHAAKRGHYLGQPQSRSLEVVDIGLDHAEDDPRQRPAPGLLRRIEPGRLAPAAWLGSVLPVAPGAHKYDRGHVLVLGGGCGKGGAGRLAARAALRIGAGLVTLAVPPSALQENAARLDAIMLTSMKGPEGLADILSDSRLSCVALGPGLGVGEATREMVRQVAGADRATVLDADALSSFSDDPDALFGLLHARCVLTPHEGEFARLFPDLAEKDRSVSKVDAAAEAARRSGATVLLKGPDTVIASPDGAVSVNAAFYGREAPWLGTAGAGDVLTGMIAGLMGNGRADPHLAASAGAWLHVEAARYVGPGLISEDLPDALPGLFRSLGL</sequence>
<comment type="function">
    <text evidence="18">Catalyzes the epimerization of the S- and R-forms of NAD(P)HX, a damaged form of NAD(P)H that is a result of enzymatic or heat-dependent hydration. This is a prerequisite for the S-specific NAD(P)H-hydrate dehydratase to allow the repair of both epimers of NAD(P)HX.</text>
</comment>
<dbReference type="HAMAP" id="MF_01966">
    <property type="entry name" value="NADHX_epimerase"/>
    <property type="match status" value="1"/>
</dbReference>
<comment type="caution">
    <text evidence="22">The sequence shown here is derived from an EMBL/GenBank/DDBJ whole genome shotgun (WGS) entry which is preliminary data.</text>
</comment>
<evidence type="ECO:0000256" key="13">
    <source>
        <dbReference type="ARBA" id="ARBA00023268"/>
    </source>
</evidence>
<comment type="similarity">
    <text evidence="17">Belongs to the NnrD/CARKD family.</text>
</comment>
<evidence type="ECO:0000256" key="10">
    <source>
        <dbReference type="ARBA" id="ARBA00023027"/>
    </source>
</evidence>
<dbReference type="GO" id="GO:0046872">
    <property type="term" value="F:metal ion binding"/>
    <property type="evidence" value="ECO:0007669"/>
    <property type="project" value="UniProtKB-UniRule"/>
</dbReference>
<comment type="similarity">
    <text evidence="3 19">In the N-terminal section; belongs to the NnrE/AIBP family.</text>
</comment>
<keyword evidence="11 18" id="KW-0413">Isomerase</keyword>
<evidence type="ECO:0000256" key="1">
    <source>
        <dbReference type="ARBA" id="ARBA00000013"/>
    </source>
</evidence>
<comment type="catalytic activity">
    <reaction evidence="2 18 19">
        <text>(6R)-NADPHX = (6S)-NADPHX</text>
        <dbReference type="Rhea" id="RHEA:32227"/>
        <dbReference type="ChEBI" id="CHEBI:64076"/>
        <dbReference type="ChEBI" id="CHEBI:64077"/>
        <dbReference type="EC" id="5.1.99.6"/>
    </reaction>
</comment>
<accession>A0A5C5GCQ8</accession>
<feature type="binding site" evidence="17">
    <location>
        <begin position="430"/>
        <end position="434"/>
    </location>
    <ligand>
        <name>AMP</name>
        <dbReference type="ChEBI" id="CHEBI:456215"/>
    </ligand>
</feature>
<evidence type="ECO:0000259" key="21">
    <source>
        <dbReference type="PROSITE" id="PS51385"/>
    </source>
</evidence>
<dbReference type="GO" id="GO:0110051">
    <property type="term" value="P:metabolite repair"/>
    <property type="evidence" value="ECO:0007669"/>
    <property type="project" value="TreeGrafter"/>
</dbReference>
<dbReference type="Pfam" id="PF01256">
    <property type="entry name" value="Carb_kinase"/>
    <property type="match status" value="1"/>
</dbReference>
<evidence type="ECO:0000256" key="6">
    <source>
        <dbReference type="ARBA" id="ARBA00022741"/>
    </source>
</evidence>
<dbReference type="RefSeq" id="WP_140193265.1">
    <property type="nucleotide sequence ID" value="NZ_VFFF01000001.1"/>
</dbReference>
<comment type="catalytic activity">
    <reaction evidence="16 17 19">
        <text>(6S)-NADPHX + ADP = AMP + phosphate + NADPH + H(+)</text>
        <dbReference type="Rhea" id="RHEA:32235"/>
        <dbReference type="ChEBI" id="CHEBI:15378"/>
        <dbReference type="ChEBI" id="CHEBI:43474"/>
        <dbReference type="ChEBI" id="CHEBI:57783"/>
        <dbReference type="ChEBI" id="CHEBI:64076"/>
        <dbReference type="ChEBI" id="CHEBI:456215"/>
        <dbReference type="ChEBI" id="CHEBI:456216"/>
        <dbReference type="EC" id="4.2.1.136"/>
    </reaction>
</comment>
<evidence type="ECO:0000256" key="5">
    <source>
        <dbReference type="ARBA" id="ARBA00022723"/>
    </source>
</evidence>
<dbReference type="NCBIfam" id="TIGR00196">
    <property type="entry name" value="yjeF_cterm"/>
    <property type="match status" value="1"/>
</dbReference>
<comment type="similarity">
    <text evidence="18">Belongs to the NnrE/AIBP family.</text>
</comment>
<feature type="domain" description="YjeF N-terminal" evidence="21">
    <location>
        <begin position="10"/>
        <end position="224"/>
    </location>
</feature>
<dbReference type="PIRSF" id="PIRSF017184">
    <property type="entry name" value="Nnr"/>
    <property type="match status" value="1"/>
</dbReference>
<dbReference type="PROSITE" id="PS01050">
    <property type="entry name" value="YJEF_C_2"/>
    <property type="match status" value="1"/>
</dbReference>
<feature type="binding site" evidence="17">
    <location>
        <position position="464"/>
    </location>
    <ligand>
        <name>(6S)-NADPHX</name>
        <dbReference type="ChEBI" id="CHEBI:64076"/>
    </ligand>
</feature>
<dbReference type="PROSITE" id="PS51385">
    <property type="entry name" value="YJEF_N"/>
    <property type="match status" value="1"/>
</dbReference>
<keyword evidence="8 17" id="KW-0521">NADP</keyword>
<evidence type="ECO:0000256" key="11">
    <source>
        <dbReference type="ARBA" id="ARBA00023235"/>
    </source>
</evidence>
<dbReference type="GO" id="GO:0005524">
    <property type="term" value="F:ATP binding"/>
    <property type="evidence" value="ECO:0007669"/>
    <property type="project" value="UniProtKB-UniRule"/>
</dbReference>
<comment type="cofactor">
    <cofactor evidence="18 19">
        <name>K(+)</name>
        <dbReference type="ChEBI" id="CHEBI:29103"/>
    </cofactor>
    <text evidence="18 19">Binds 1 potassium ion per subunit.</text>
</comment>
<feature type="binding site" evidence="18">
    <location>
        <position position="126"/>
    </location>
    <ligand>
        <name>K(+)</name>
        <dbReference type="ChEBI" id="CHEBI:29103"/>
    </ligand>
</feature>
<feature type="binding site" evidence="17">
    <location>
        <position position="278"/>
    </location>
    <ligand>
        <name>(6S)-NADPHX</name>
        <dbReference type="ChEBI" id="CHEBI:64076"/>
    </ligand>
</feature>
<dbReference type="EMBL" id="VFFF01000001">
    <property type="protein sequence ID" value="TNY32585.1"/>
    <property type="molecule type" value="Genomic_DNA"/>
</dbReference>
<feature type="binding site" evidence="18">
    <location>
        <position position="63"/>
    </location>
    <ligand>
        <name>K(+)</name>
        <dbReference type="ChEBI" id="CHEBI:29103"/>
    </ligand>
</feature>
<dbReference type="PROSITE" id="PS51383">
    <property type="entry name" value="YJEF_C_3"/>
    <property type="match status" value="1"/>
</dbReference>
<evidence type="ECO:0000256" key="19">
    <source>
        <dbReference type="PIRNR" id="PIRNR017184"/>
    </source>
</evidence>
<evidence type="ECO:0000256" key="15">
    <source>
        <dbReference type="ARBA" id="ARBA00048238"/>
    </source>
</evidence>
<feature type="binding site" evidence="17">
    <location>
        <position position="392"/>
    </location>
    <ligand>
        <name>(6S)-NADPHX</name>
        <dbReference type="ChEBI" id="CHEBI:64076"/>
    </ligand>
</feature>
<dbReference type="Proteomes" id="UP000314011">
    <property type="component" value="Unassembled WGS sequence"/>
</dbReference>
<dbReference type="InterPro" id="IPR030677">
    <property type="entry name" value="Nnr"/>
</dbReference>
<feature type="binding site" evidence="18">
    <location>
        <begin position="62"/>
        <end position="66"/>
    </location>
    <ligand>
        <name>(6S)-NADPHX</name>
        <dbReference type="ChEBI" id="CHEBI:64076"/>
    </ligand>
</feature>
<feature type="binding site" evidence="17">
    <location>
        <position position="341"/>
    </location>
    <ligand>
        <name>(6S)-NADPHX</name>
        <dbReference type="ChEBI" id="CHEBI:64076"/>
    </ligand>
</feature>
<feature type="binding site" evidence="17">
    <location>
        <position position="463"/>
    </location>
    <ligand>
        <name>AMP</name>
        <dbReference type="ChEBI" id="CHEBI:456215"/>
    </ligand>
</feature>
<dbReference type="Gene3D" id="3.40.1190.20">
    <property type="match status" value="1"/>
</dbReference>
<keyword evidence="13" id="KW-0511">Multifunctional enzyme</keyword>
<comment type="catalytic activity">
    <reaction evidence="15 17 19">
        <text>(6S)-NADHX + ADP = AMP + phosphate + NADH + H(+)</text>
        <dbReference type="Rhea" id="RHEA:32223"/>
        <dbReference type="ChEBI" id="CHEBI:15378"/>
        <dbReference type="ChEBI" id="CHEBI:43474"/>
        <dbReference type="ChEBI" id="CHEBI:57945"/>
        <dbReference type="ChEBI" id="CHEBI:64074"/>
        <dbReference type="ChEBI" id="CHEBI:456215"/>
        <dbReference type="ChEBI" id="CHEBI:456216"/>
        <dbReference type="EC" id="4.2.1.136"/>
    </reaction>
</comment>
<dbReference type="EC" id="5.1.99.6" evidence="19"/>
<feature type="binding site" evidence="18">
    <location>
        <begin position="130"/>
        <end position="136"/>
    </location>
    <ligand>
        <name>(6S)-NADPHX</name>
        <dbReference type="ChEBI" id="CHEBI:64076"/>
    </ligand>
</feature>
<dbReference type="SUPFAM" id="SSF64153">
    <property type="entry name" value="YjeF N-terminal domain-like"/>
    <property type="match status" value="1"/>
</dbReference>
<dbReference type="HAMAP" id="MF_01965">
    <property type="entry name" value="NADHX_dehydratase"/>
    <property type="match status" value="1"/>
</dbReference>
<evidence type="ECO:0000256" key="18">
    <source>
        <dbReference type="HAMAP-Rule" id="MF_01966"/>
    </source>
</evidence>
<feature type="binding site" evidence="18">
    <location>
        <position position="166"/>
    </location>
    <ligand>
        <name>K(+)</name>
        <dbReference type="ChEBI" id="CHEBI:29103"/>
    </ligand>
</feature>
<name>A0A5C5GCQ8_9RHOB</name>
<dbReference type="PANTHER" id="PTHR12592:SF0">
    <property type="entry name" value="ATP-DEPENDENT (S)-NAD(P)H-HYDRATE DEHYDRATASE"/>
    <property type="match status" value="1"/>
</dbReference>
<dbReference type="SUPFAM" id="SSF53613">
    <property type="entry name" value="Ribokinase-like"/>
    <property type="match status" value="1"/>
</dbReference>
<dbReference type="GO" id="GO:0052856">
    <property type="term" value="F:NAD(P)HX epimerase activity"/>
    <property type="evidence" value="ECO:0007669"/>
    <property type="project" value="UniProtKB-UniRule"/>
</dbReference>
<evidence type="ECO:0000313" key="23">
    <source>
        <dbReference type="Proteomes" id="UP000314011"/>
    </source>
</evidence>